<organism evidence="1 2">
    <name type="scientific">Chaenocephalus aceratus</name>
    <name type="common">Blackfin icefish</name>
    <name type="synonym">Chaenichthys aceratus</name>
    <dbReference type="NCBI Taxonomy" id="36190"/>
    <lineage>
        <taxon>Eukaryota</taxon>
        <taxon>Metazoa</taxon>
        <taxon>Chordata</taxon>
        <taxon>Craniata</taxon>
        <taxon>Vertebrata</taxon>
        <taxon>Euteleostomi</taxon>
        <taxon>Actinopterygii</taxon>
        <taxon>Neopterygii</taxon>
        <taxon>Teleostei</taxon>
        <taxon>Neoteleostei</taxon>
        <taxon>Acanthomorphata</taxon>
        <taxon>Eupercaria</taxon>
        <taxon>Perciformes</taxon>
        <taxon>Notothenioidei</taxon>
        <taxon>Channichthyidae</taxon>
        <taxon>Chaenocephalus</taxon>
    </lineage>
</organism>
<accession>A0ACB9WQN7</accession>
<feature type="non-terminal residue" evidence="1">
    <location>
        <position position="360"/>
    </location>
</feature>
<reference evidence="1" key="1">
    <citation type="submission" date="2022-05" db="EMBL/GenBank/DDBJ databases">
        <title>Chromosome-level genome of Chaenocephalus aceratus.</title>
        <authorList>
            <person name="Park H."/>
        </authorList>
    </citation>
    <scope>NUCLEOTIDE SEQUENCE</scope>
    <source>
        <strain evidence="1">KU_202001</strain>
    </source>
</reference>
<dbReference type="Proteomes" id="UP001057452">
    <property type="component" value="Chromosome 13"/>
</dbReference>
<protein>
    <submittedName>
        <fullName evidence="1">Uncharacterized protein</fullName>
    </submittedName>
</protein>
<gene>
    <name evidence="1" type="ORF">KUCAC02_005650</name>
</gene>
<dbReference type="EMBL" id="CM043797">
    <property type="protein sequence ID" value="KAI4815508.1"/>
    <property type="molecule type" value="Genomic_DNA"/>
</dbReference>
<name>A0ACB9WQN7_CHAAC</name>
<proteinExistence type="predicted"/>
<comment type="caution">
    <text evidence="1">The sequence shown here is derived from an EMBL/GenBank/DDBJ whole genome shotgun (WGS) entry which is preliminary data.</text>
</comment>
<sequence length="360" mass="40579">MAGRALLRIIFADQSDSRKLILDSGFPATVGELHTFVKTSLQLKEDFRLQYMDVDFNEFMNLTSVSEIQDKSTLKVIYSPILSNIEPSITLYTVDSFDKTSITGSSEPLIPASSIASCCSDDMVYTSTPHPSPEAQAEQLLSWPTVVVVPKLTYEAECELHLNNAEFETLHKKTGQGKAAANIKKPRKAEVNYIPLHPKGETTESLENKRIALLSELKKRDNEVVIKAKMEKAFSHRRLEIVEQRPLIGDFKCRWPALFQQSEGNAEFLRITKSPLQSKFMWQLDHFSDKLLKTFKTKGGLKGHNIKEALAISDSFENIHIKRGCILRSIATSLNEDPDSFFKEYQASASEDAKRDMANT</sequence>
<evidence type="ECO:0000313" key="2">
    <source>
        <dbReference type="Proteomes" id="UP001057452"/>
    </source>
</evidence>
<keyword evidence="2" id="KW-1185">Reference proteome</keyword>
<evidence type="ECO:0000313" key="1">
    <source>
        <dbReference type="EMBL" id="KAI4815508.1"/>
    </source>
</evidence>